<dbReference type="SUPFAM" id="SSF56601">
    <property type="entry name" value="beta-lactamase/transpeptidase-like"/>
    <property type="match status" value="1"/>
</dbReference>
<proteinExistence type="predicted"/>
<evidence type="ECO:0000259" key="1">
    <source>
        <dbReference type="Pfam" id="PF00144"/>
    </source>
</evidence>
<dbReference type="OMA" id="GKAELWP"/>
<protein>
    <recommendedName>
        <fullName evidence="1">Beta-lactamase-related domain-containing protein</fullName>
    </recommendedName>
</protein>
<evidence type="ECO:0000313" key="3">
    <source>
        <dbReference type="Proteomes" id="UP000007110"/>
    </source>
</evidence>
<dbReference type="InterPro" id="IPR012338">
    <property type="entry name" value="Beta-lactam/transpept-like"/>
</dbReference>
<feature type="domain" description="Beta-lactamase-related" evidence="1">
    <location>
        <begin position="60"/>
        <end position="415"/>
    </location>
</feature>
<dbReference type="Proteomes" id="UP000007110">
    <property type="component" value="Unassembled WGS sequence"/>
</dbReference>
<accession>A0A7M7RBK0</accession>
<sequence length="433" mass="47710">MMALWTSAALVAVTAVAVLWLPGFFRQQPPVIVDGFVAKGFEEVEEAFRRTYETNLNPREGGSAFSVYYKGEKVVDIWGGYADFESRQEWRRDTISVFFSSTKGVAAICIAMLVERGLLDYDKPVSLYWPEFAQKGKGNITVRQLLEHQAGLVLAAPPGLSFDLLSDVAKAGDRMSSTEPLWDVDGKTHGYHAITFGPLTNELLRRVDPKHRTMGQFFKEELAQPFGLDFYIGLPLEENYRTARLLGGGSNVITDLLQGISSPTNRQIILHMMQSDLLTRIIENSGIGNIAVLNNPYNRQVELPSALGIGTAESVAKLYGILAAGGVDSWTNRTLLTKPILSKLFTSTPPTFDKTLGVPIAFNLGLMVFDSVEGEILYGHPGARGQIGFADPKNQLGMGFVSNTMSPFFLRDDPRTGALLSALYKCTRRIENK</sequence>
<dbReference type="RefSeq" id="XP_781241.2">
    <property type="nucleotide sequence ID" value="XM_776148.4"/>
</dbReference>
<dbReference type="Gene3D" id="3.40.710.10">
    <property type="entry name" value="DD-peptidase/beta-lactamase superfamily"/>
    <property type="match status" value="1"/>
</dbReference>
<dbReference type="OrthoDB" id="5946976at2759"/>
<organism evidence="2 3">
    <name type="scientific">Strongylocentrotus purpuratus</name>
    <name type="common">Purple sea urchin</name>
    <dbReference type="NCBI Taxonomy" id="7668"/>
    <lineage>
        <taxon>Eukaryota</taxon>
        <taxon>Metazoa</taxon>
        <taxon>Echinodermata</taxon>
        <taxon>Eleutherozoa</taxon>
        <taxon>Echinozoa</taxon>
        <taxon>Echinoidea</taxon>
        <taxon>Euechinoidea</taxon>
        <taxon>Echinacea</taxon>
        <taxon>Camarodonta</taxon>
        <taxon>Echinidea</taxon>
        <taxon>Strongylocentrotidae</taxon>
        <taxon>Strongylocentrotus</taxon>
    </lineage>
</organism>
<reference evidence="2" key="2">
    <citation type="submission" date="2021-01" db="UniProtKB">
        <authorList>
            <consortium name="EnsemblMetazoa"/>
        </authorList>
    </citation>
    <scope>IDENTIFICATION</scope>
</reference>
<name>A0A7M7RBK0_STRPU</name>
<keyword evidence="3" id="KW-1185">Reference proteome</keyword>
<evidence type="ECO:0000313" key="2">
    <source>
        <dbReference type="EnsemblMetazoa" id="XP_781241"/>
    </source>
</evidence>
<dbReference type="AlphaFoldDB" id="A0A7M7RBK0"/>
<reference evidence="3" key="1">
    <citation type="submission" date="2015-02" db="EMBL/GenBank/DDBJ databases">
        <title>Genome sequencing for Strongylocentrotus purpuratus.</title>
        <authorList>
            <person name="Murali S."/>
            <person name="Liu Y."/>
            <person name="Vee V."/>
            <person name="English A."/>
            <person name="Wang M."/>
            <person name="Skinner E."/>
            <person name="Han Y."/>
            <person name="Muzny D.M."/>
            <person name="Worley K.C."/>
            <person name="Gibbs R.A."/>
        </authorList>
    </citation>
    <scope>NUCLEOTIDE SEQUENCE</scope>
</reference>
<dbReference type="GeneID" id="575771"/>
<dbReference type="InParanoid" id="A0A7M7RBK0"/>
<dbReference type="EnsemblMetazoa" id="XM_776148">
    <property type="protein sequence ID" value="XP_781241"/>
    <property type="gene ID" value="LOC575771"/>
</dbReference>
<dbReference type="InterPro" id="IPR001466">
    <property type="entry name" value="Beta-lactam-related"/>
</dbReference>
<dbReference type="Pfam" id="PF00144">
    <property type="entry name" value="Beta-lactamase"/>
    <property type="match status" value="1"/>
</dbReference>
<dbReference type="PANTHER" id="PTHR43319">
    <property type="entry name" value="BETA-LACTAMASE-RELATED"/>
    <property type="match status" value="1"/>
</dbReference>
<dbReference type="KEGG" id="spu:575771"/>
<dbReference type="InterPro" id="IPR052907">
    <property type="entry name" value="Beta-lactamase/esterase"/>
</dbReference>
<dbReference type="PANTHER" id="PTHR43319:SF3">
    <property type="entry name" value="BETA-LACTAMASE-RELATED DOMAIN-CONTAINING PROTEIN"/>
    <property type="match status" value="1"/>
</dbReference>